<protein>
    <submittedName>
        <fullName evidence="1">Uncharacterized protein</fullName>
    </submittedName>
</protein>
<dbReference type="AlphaFoldDB" id="D2MNF8"/>
<comment type="caution">
    <text evidence="1">The sequence shown here is derived from an EMBL/GenBank/DDBJ whole genome shotgun (WGS) entry which is preliminary data.</text>
</comment>
<accession>D2MNF8</accession>
<dbReference type="Proteomes" id="UP000005017">
    <property type="component" value="Unassembled WGS sequence"/>
</dbReference>
<keyword evidence="2" id="KW-1185">Reference proteome</keyword>
<organism evidence="1 2">
    <name type="scientific">Bulleidia extructa W1219</name>
    <dbReference type="NCBI Taxonomy" id="679192"/>
    <lineage>
        <taxon>Bacteria</taxon>
        <taxon>Bacillati</taxon>
        <taxon>Bacillota</taxon>
        <taxon>Erysipelotrichia</taxon>
        <taxon>Erysipelotrichales</taxon>
        <taxon>Erysipelotrichaceae</taxon>
        <taxon>Bulleidia</taxon>
    </lineage>
</organism>
<evidence type="ECO:0000313" key="1">
    <source>
        <dbReference type="EMBL" id="EFC05980.1"/>
    </source>
</evidence>
<sequence length="37" mass="4420">MSITRFIHLKESENSDFDMKNLIELLRKNIRINISLS</sequence>
<proteinExistence type="predicted"/>
<reference evidence="2" key="1">
    <citation type="submission" date="2009-12" db="EMBL/GenBank/DDBJ databases">
        <title>Sequence of Clostridiales genomosp. BVAB3 str. UPII9-5.</title>
        <authorList>
            <person name="Madupu R."/>
            <person name="Durkin A.S."/>
            <person name="Torralba M."/>
            <person name="Methe B."/>
            <person name="Sutton G.G."/>
            <person name="Strausberg R.L."/>
            <person name="Nelson K.E."/>
        </authorList>
    </citation>
    <scope>NUCLEOTIDE SEQUENCE [LARGE SCALE GENOMIC DNA]</scope>
    <source>
        <strain evidence="2">W1219</strain>
    </source>
</reference>
<name>D2MNF8_9FIRM</name>
<evidence type="ECO:0000313" key="2">
    <source>
        <dbReference type="Proteomes" id="UP000005017"/>
    </source>
</evidence>
<gene>
    <name evidence="1" type="ORF">HMPREF9013_0183</name>
</gene>
<dbReference type="EMBL" id="ADFR01000003">
    <property type="protein sequence ID" value="EFC05980.1"/>
    <property type="molecule type" value="Genomic_DNA"/>
</dbReference>